<dbReference type="InterPro" id="IPR040756">
    <property type="entry name" value="Peptidase_M61_N"/>
</dbReference>
<dbReference type="SUPFAM" id="SSF50156">
    <property type="entry name" value="PDZ domain-like"/>
    <property type="match status" value="1"/>
</dbReference>
<dbReference type="EMBL" id="AP018930">
    <property type="protein sequence ID" value="BBG26919.1"/>
    <property type="molecule type" value="Genomic_DNA"/>
</dbReference>
<dbReference type="GeneID" id="41717781"/>
<dbReference type="Pfam" id="PF05299">
    <property type="entry name" value="Peptidase_M61"/>
    <property type="match status" value="1"/>
</dbReference>
<dbReference type="PROSITE" id="PS50106">
    <property type="entry name" value="PDZ"/>
    <property type="match status" value="1"/>
</dbReference>
<dbReference type="InterPro" id="IPR024191">
    <property type="entry name" value="Peptidase_M61"/>
</dbReference>
<dbReference type="Pfam" id="PF17820">
    <property type="entry name" value="PDZ_6"/>
    <property type="match status" value="1"/>
</dbReference>
<evidence type="ECO:0000313" key="3">
    <source>
        <dbReference type="Proteomes" id="UP000325030"/>
    </source>
</evidence>
<protein>
    <recommendedName>
        <fullName evidence="1">PDZ domain-containing protein</fullName>
    </recommendedName>
</protein>
<dbReference type="InterPro" id="IPR036034">
    <property type="entry name" value="PDZ_sf"/>
</dbReference>
<dbReference type="AlphaFoldDB" id="A0A510E338"/>
<dbReference type="InterPro" id="IPR041489">
    <property type="entry name" value="PDZ_6"/>
</dbReference>
<dbReference type="SMART" id="SM00228">
    <property type="entry name" value="PDZ"/>
    <property type="match status" value="1"/>
</dbReference>
<accession>A0A510E338</accession>
<dbReference type="Gene3D" id="1.10.390.10">
    <property type="entry name" value="Neutral Protease Domain 2"/>
    <property type="match status" value="1"/>
</dbReference>
<sequence>MYFKVTPAHRYVKVEANGREGEVTFPTWLPGSYVIREMERNIVFIDGIRISKNKFWVRENFSYKVYTMSWDQREAISTGNYMFLNGPAVFPFQSFDERYCIELNLPEGWKANTTLRKEGERTFCARDYHELADSSIQASPDLKEYKIDELHKISTVDVLDEEFLNKLRLVVSKEDEVFSAVDPLLSSREYIFYFRFSSNPRGGIEHSNSSAITSSWNSELTSLVEVFAHEYFHRLNVKYLKPKDLKLNYEMETYTELLWFAEGVTDYMAYKLSWKSGGIKLQDFLKRIAESLQKLTFRGGMMSLAESSMTAWIKYYRRDENYLNSAVSYYDGGLILGLILDLSLFRKGLRIEDQFRKIPREYTLYDLQEAFSEAEVDLEVSRLPSREMLKLVRNFIDVDTPDRDRPYLGISLDGDVVSFVEDDSPADQAGVCPRDKVLSVNGRPAEAILKEIEKGKQVHLLLSRDGRLQEIGVVVGKSPGHGIRISGKDVSTKWAGEEFKFEVPSRVI</sequence>
<dbReference type="InterPro" id="IPR007963">
    <property type="entry name" value="Peptidase_M61_catalytic"/>
</dbReference>
<dbReference type="Gene3D" id="2.60.40.3650">
    <property type="match status" value="1"/>
</dbReference>
<name>A0A510E338_9CREN</name>
<evidence type="ECO:0000259" key="1">
    <source>
        <dbReference type="PROSITE" id="PS50106"/>
    </source>
</evidence>
<proteinExistence type="predicted"/>
<dbReference type="InterPro" id="IPR001478">
    <property type="entry name" value="PDZ"/>
</dbReference>
<feature type="domain" description="PDZ" evidence="1">
    <location>
        <begin position="395"/>
        <end position="461"/>
    </location>
</feature>
<dbReference type="Gene3D" id="2.30.42.10">
    <property type="match status" value="1"/>
</dbReference>
<reference evidence="3" key="1">
    <citation type="submission" date="2018-09" db="EMBL/GenBank/DDBJ databases">
        <title>Complete Genome Sequencing of Sulfolobus sp. JCM 16834.</title>
        <authorList>
            <person name="Kato S."/>
            <person name="Itoh T."/>
            <person name="Ohkuma M."/>
        </authorList>
    </citation>
    <scope>NUCLEOTIDE SEQUENCE [LARGE SCALE GENOMIC DNA]</scope>
    <source>
        <strain evidence="3">IC-007</strain>
    </source>
</reference>
<dbReference type="RefSeq" id="WP_149564829.1">
    <property type="nucleotide sequence ID" value="NZ_AP018930.1"/>
</dbReference>
<dbReference type="InterPro" id="IPR027268">
    <property type="entry name" value="Peptidase_M4/M1_CTD_sf"/>
</dbReference>
<gene>
    <name evidence="2" type="ORF">IC007_1443</name>
</gene>
<evidence type="ECO:0000313" key="2">
    <source>
        <dbReference type="EMBL" id="BBG26919.1"/>
    </source>
</evidence>
<dbReference type="Proteomes" id="UP000325030">
    <property type="component" value="Chromosome"/>
</dbReference>
<organism evidence="2 3">
    <name type="scientific">Sulfuracidifex tepidarius</name>
    <dbReference type="NCBI Taxonomy" id="1294262"/>
    <lineage>
        <taxon>Archaea</taxon>
        <taxon>Thermoproteota</taxon>
        <taxon>Thermoprotei</taxon>
        <taxon>Sulfolobales</taxon>
        <taxon>Sulfolobaceae</taxon>
        <taxon>Sulfuracidifex</taxon>
    </lineage>
</organism>
<dbReference type="PIRSF" id="PIRSF016493">
    <property type="entry name" value="Glycyl_aminpptds"/>
    <property type="match status" value="1"/>
</dbReference>
<dbReference type="Pfam" id="PF17899">
    <property type="entry name" value="Peptidase_M61_N"/>
    <property type="match status" value="1"/>
</dbReference>